<keyword evidence="3" id="KW-1185">Reference proteome</keyword>
<dbReference type="GO" id="GO:0003676">
    <property type="term" value="F:nucleic acid binding"/>
    <property type="evidence" value="ECO:0007669"/>
    <property type="project" value="InterPro"/>
</dbReference>
<feature type="domain" description="HNH" evidence="1">
    <location>
        <begin position="90"/>
        <end position="132"/>
    </location>
</feature>
<dbReference type="EMBL" id="AAXW01000095">
    <property type="protein sequence ID" value="EAZ88237.1"/>
    <property type="molecule type" value="Genomic_DNA"/>
</dbReference>
<dbReference type="Gene3D" id="1.10.30.50">
    <property type="match status" value="1"/>
</dbReference>
<sequence>MKRLNQLYTGKKVQEIWNDFQNHPIINHPTEGNISPNKYRAMGKGKPCPYCGKKMAHGQSYQTNSKQEALKLGFEYVNKKGVKTINNAGGKFFHQHYITLDHKINKARCPQKMFDFHNLQYMCWECNQLKGDNNAFDLQHTRDYLDALVNEALSRYHLL</sequence>
<evidence type="ECO:0000313" key="2">
    <source>
        <dbReference type="EMBL" id="EAZ88237.1"/>
    </source>
</evidence>
<comment type="caution">
    <text evidence="2">The sequence shown here is derived from an EMBL/GenBank/DDBJ whole genome shotgun (WGS) entry which is preliminary data.</text>
</comment>
<accession>A3IZ67</accession>
<name>A3IZ67_9CHRO</name>
<gene>
    <name evidence="2" type="ORF">CY0110_01275</name>
</gene>
<dbReference type="OrthoDB" id="574620at2"/>
<evidence type="ECO:0000313" key="3">
    <source>
        <dbReference type="Proteomes" id="UP000003781"/>
    </source>
</evidence>
<dbReference type="Proteomes" id="UP000003781">
    <property type="component" value="Unassembled WGS sequence"/>
</dbReference>
<dbReference type="InterPro" id="IPR002711">
    <property type="entry name" value="HNH"/>
</dbReference>
<dbReference type="GO" id="GO:0004519">
    <property type="term" value="F:endonuclease activity"/>
    <property type="evidence" value="ECO:0007669"/>
    <property type="project" value="InterPro"/>
</dbReference>
<dbReference type="RefSeq" id="WP_008278685.1">
    <property type="nucleotide sequence ID" value="NZ_AAXW01000095.1"/>
</dbReference>
<dbReference type="GO" id="GO:0008270">
    <property type="term" value="F:zinc ion binding"/>
    <property type="evidence" value="ECO:0007669"/>
    <property type="project" value="InterPro"/>
</dbReference>
<dbReference type="eggNOG" id="ENOG50327KY">
    <property type="taxonomic scope" value="Bacteria"/>
</dbReference>
<dbReference type="Pfam" id="PF01844">
    <property type="entry name" value="HNH"/>
    <property type="match status" value="1"/>
</dbReference>
<evidence type="ECO:0000259" key="1">
    <source>
        <dbReference type="Pfam" id="PF01844"/>
    </source>
</evidence>
<proteinExistence type="predicted"/>
<reference evidence="2 3" key="1">
    <citation type="submission" date="2007-03" db="EMBL/GenBank/DDBJ databases">
        <authorList>
            <person name="Stal L."/>
            <person name="Ferriera S."/>
            <person name="Johnson J."/>
            <person name="Kravitz S."/>
            <person name="Beeson K."/>
            <person name="Sutton G."/>
            <person name="Rogers Y.-H."/>
            <person name="Friedman R."/>
            <person name="Frazier M."/>
            <person name="Venter J.C."/>
        </authorList>
    </citation>
    <scope>NUCLEOTIDE SEQUENCE [LARGE SCALE GENOMIC DNA]</scope>
    <source>
        <strain evidence="2 3">CCY0110</strain>
    </source>
</reference>
<dbReference type="AlphaFoldDB" id="A3IZ67"/>
<organism evidence="2 3">
    <name type="scientific">Crocosphaera chwakensis CCY0110</name>
    <dbReference type="NCBI Taxonomy" id="391612"/>
    <lineage>
        <taxon>Bacteria</taxon>
        <taxon>Bacillati</taxon>
        <taxon>Cyanobacteriota</taxon>
        <taxon>Cyanophyceae</taxon>
        <taxon>Oscillatoriophycideae</taxon>
        <taxon>Chroococcales</taxon>
        <taxon>Aphanothecaceae</taxon>
        <taxon>Crocosphaera</taxon>
        <taxon>Crocosphaera chwakensis</taxon>
    </lineage>
</organism>
<protein>
    <recommendedName>
        <fullName evidence="1">HNH domain-containing protein</fullName>
    </recommendedName>
</protein>